<evidence type="ECO:0000256" key="1">
    <source>
        <dbReference type="SAM" id="Phobius"/>
    </source>
</evidence>
<protein>
    <submittedName>
        <fullName evidence="3 4">Uncharacterized protein LOC114241933</fullName>
    </submittedName>
</protein>
<dbReference type="OrthoDB" id="7610693at2759"/>
<dbReference type="RefSeq" id="XP_028028733.1">
    <property type="nucleotide sequence ID" value="XM_028172932.1"/>
</dbReference>
<evidence type="ECO:0000313" key="3">
    <source>
        <dbReference type="RefSeq" id="XP_028028733.1"/>
    </source>
</evidence>
<proteinExistence type="predicted"/>
<organism evidence="2 4">
    <name type="scientific">Bombyx mandarina</name>
    <name type="common">Wild silk moth</name>
    <name type="synonym">Wild silkworm</name>
    <dbReference type="NCBI Taxonomy" id="7092"/>
    <lineage>
        <taxon>Eukaryota</taxon>
        <taxon>Metazoa</taxon>
        <taxon>Ecdysozoa</taxon>
        <taxon>Arthropoda</taxon>
        <taxon>Hexapoda</taxon>
        <taxon>Insecta</taxon>
        <taxon>Pterygota</taxon>
        <taxon>Neoptera</taxon>
        <taxon>Endopterygota</taxon>
        <taxon>Lepidoptera</taxon>
        <taxon>Glossata</taxon>
        <taxon>Ditrysia</taxon>
        <taxon>Bombycoidea</taxon>
        <taxon>Bombycidae</taxon>
        <taxon>Bombycinae</taxon>
        <taxon>Bombyx</taxon>
    </lineage>
</organism>
<keyword evidence="1" id="KW-0812">Transmembrane</keyword>
<evidence type="ECO:0000313" key="4">
    <source>
        <dbReference type="RefSeq" id="XP_028028734.1"/>
    </source>
</evidence>
<keyword evidence="1" id="KW-0472">Membrane</keyword>
<reference evidence="3 4" key="1">
    <citation type="submission" date="2025-04" db="UniProtKB">
        <authorList>
            <consortium name="RefSeq"/>
        </authorList>
    </citation>
    <scope>IDENTIFICATION</scope>
    <source>
        <tissue evidence="3 4">Silk gland</tissue>
    </source>
</reference>
<feature type="transmembrane region" description="Helical" evidence="1">
    <location>
        <begin position="29"/>
        <end position="48"/>
    </location>
</feature>
<name>A0A6J2JJX8_BOMMA</name>
<sequence length="55" mass="6276">MKTTQVAQYALRLTYSQQANREKMMTRSALLLATIGLGLSTFSVRQMILNQSRRV</sequence>
<evidence type="ECO:0000313" key="2">
    <source>
        <dbReference type="Proteomes" id="UP000504629"/>
    </source>
</evidence>
<keyword evidence="1" id="KW-1133">Transmembrane helix</keyword>
<dbReference type="KEGG" id="bman:114241933"/>
<keyword evidence="2" id="KW-1185">Reference proteome</keyword>
<dbReference type="Proteomes" id="UP000504629">
    <property type="component" value="Unplaced"/>
</dbReference>
<dbReference type="GeneID" id="114241933"/>
<dbReference type="AlphaFoldDB" id="A0A6J2JJX8"/>
<dbReference type="RefSeq" id="XP_028028734.1">
    <property type="nucleotide sequence ID" value="XM_028172933.1"/>
</dbReference>
<accession>A0A6J2JJX8</accession>
<gene>
    <name evidence="3 4" type="primary">LOC114241933</name>
</gene>